<gene>
    <name evidence="1" type="ORF">RFULGI_LOCUS12581</name>
</gene>
<dbReference type="OrthoDB" id="2392021at2759"/>
<accession>A0A9N9IHE4</accession>
<evidence type="ECO:0000313" key="2">
    <source>
        <dbReference type="Proteomes" id="UP000789396"/>
    </source>
</evidence>
<feature type="non-terminal residue" evidence="1">
    <location>
        <position position="1"/>
    </location>
</feature>
<dbReference type="AlphaFoldDB" id="A0A9N9IHE4"/>
<dbReference type="EMBL" id="CAJVPZ010030649">
    <property type="protein sequence ID" value="CAG8737246.1"/>
    <property type="molecule type" value="Genomic_DNA"/>
</dbReference>
<proteinExistence type="predicted"/>
<organism evidence="1 2">
    <name type="scientific">Racocetra fulgida</name>
    <dbReference type="NCBI Taxonomy" id="60492"/>
    <lineage>
        <taxon>Eukaryota</taxon>
        <taxon>Fungi</taxon>
        <taxon>Fungi incertae sedis</taxon>
        <taxon>Mucoromycota</taxon>
        <taxon>Glomeromycotina</taxon>
        <taxon>Glomeromycetes</taxon>
        <taxon>Diversisporales</taxon>
        <taxon>Gigasporaceae</taxon>
        <taxon>Racocetra</taxon>
    </lineage>
</organism>
<reference evidence="1" key="1">
    <citation type="submission" date="2021-06" db="EMBL/GenBank/DDBJ databases">
        <authorList>
            <person name="Kallberg Y."/>
            <person name="Tangrot J."/>
            <person name="Rosling A."/>
        </authorList>
    </citation>
    <scope>NUCLEOTIDE SEQUENCE</scope>
    <source>
        <strain evidence="1">IN212</strain>
    </source>
</reference>
<evidence type="ECO:0000313" key="1">
    <source>
        <dbReference type="EMBL" id="CAG8737246.1"/>
    </source>
</evidence>
<keyword evidence="2" id="KW-1185">Reference proteome</keyword>
<name>A0A9N9IHE4_9GLOM</name>
<comment type="caution">
    <text evidence="1">The sequence shown here is derived from an EMBL/GenBank/DDBJ whole genome shotgun (WGS) entry which is preliminary data.</text>
</comment>
<dbReference type="Proteomes" id="UP000789396">
    <property type="component" value="Unassembled WGS sequence"/>
</dbReference>
<protein>
    <submittedName>
        <fullName evidence="1">13868_t:CDS:1</fullName>
    </submittedName>
</protein>
<sequence length="216" mass="25245">MSNNEQDETLKARMLAKIHEELPRYFTRQIRKNVLNKKVTPAVLQMLHFDLTGNAAVTSDAVSREVEERLRLMLELADPNIIFDLRTNNGFKGTKFDTFWDEMEAYFNEQVMERLEAVYGNPLPSNINIPSDEWIRLQFCPTNAITTRAMYYTGRFKVKFKVQGRMLQKSSEDAHYCAALFRYLREFCIRYRQWACLISADDKHKIPIGEDVAVST</sequence>